<sequence length="248" mass="28057">MTGEREVGPRTHAPDLYARVSLDGPRPHYVFPAIGENRQVDRDVVIEEFDLSSLCELFLWRDREDKLLNYLLTLDSQISQESIDLLKSGSATESDSLQAKAIKSLRPFCTVSPDEGMMLELPNGFYGITLFRLTCDKHFEVSSYLAGDDKPIADGSWHGTLPGVYRINFTSPPYFFEATLAYFGEFVQRKGSTIRKEGLFVSGIEFAYPDFTLINARMQGVINEGILDERKLREIVNPYFRLGTAGEF</sequence>
<comment type="caution">
    <text evidence="1">The sequence shown here is derived from an EMBL/GenBank/DDBJ whole genome shotgun (WGS) entry which is preliminary data.</text>
</comment>
<dbReference type="Proteomes" id="UP000177039">
    <property type="component" value="Unassembled WGS sequence"/>
</dbReference>
<name>A0A1F5H7N0_9BACT</name>
<organism evidence="1 2">
    <name type="scientific">Candidatus Curtissbacteria bacterium RIFCSPLOWO2_01_FULL_42_50</name>
    <dbReference type="NCBI Taxonomy" id="1797730"/>
    <lineage>
        <taxon>Bacteria</taxon>
        <taxon>Candidatus Curtissiibacteriota</taxon>
    </lineage>
</organism>
<gene>
    <name evidence="1" type="ORF">A3B54_02125</name>
</gene>
<proteinExistence type="predicted"/>
<dbReference type="AlphaFoldDB" id="A0A1F5H7N0"/>
<reference evidence="1 2" key="1">
    <citation type="journal article" date="2016" name="Nat. Commun.">
        <title>Thousands of microbial genomes shed light on interconnected biogeochemical processes in an aquifer system.</title>
        <authorList>
            <person name="Anantharaman K."/>
            <person name="Brown C.T."/>
            <person name="Hug L.A."/>
            <person name="Sharon I."/>
            <person name="Castelle C.J."/>
            <person name="Probst A.J."/>
            <person name="Thomas B.C."/>
            <person name="Singh A."/>
            <person name="Wilkins M.J."/>
            <person name="Karaoz U."/>
            <person name="Brodie E.L."/>
            <person name="Williams K.H."/>
            <person name="Hubbard S.S."/>
            <person name="Banfield J.F."/>
        </authorList>
    </citation>
    <scope>NUCLEOTIDE SEQUENCE [LARGE SCALE GENOMIC DNA]</scope>
</reference>
<accession>A0A1F5H7N0</accession>
<dbReference type="EMBL" id="MFBT01000005">
    <property type="protein sequence ID" value="OGE00177.1"/>
    <property type="molecule type" value="Genomic_DNA"/>
</dbReference>
<evidence type="ECO:0000313" key="1">
    <source>
        <dbReference type="EMBL" id="OGE00177.1"/>
    </source>
</evidence>
<evidence type="ECO:0000313" key="2">
    <source>
        <dbReference type="Proteomes" id="UP000177039"/>
    </source>
</evidence>
<protein>
    <submittedName>
        <fullName evidence="1">Uncharacterized protein</fullName>
    </submittedName>
</protein>